<organism evidence="1 2">
    <name type="scientific">Zymoseptoria brevis</name>
    <dbReference type="NCBI Taxonomy" id="1047168"/>
    <lineage>
        <taxon>Eukaryota</taxon>
        <taxon>Fungi</taxon>
        <taxon>Dikarya</taxon>
        <taxon>Ascomycota</taxon>
        <taxon>Pezizomycotina</taxon>
        <taxon>Dothideomycetes</taxon>
        <taxon>Dothideomycetidae</taxon>
        <taxon>Mycosphaerellales</taxon>
        <taxon>Mycosphaerellaceae</taxon>
        <taxon>Zymoseptoria</taxon>
    </lineage>
</organism>
<gene>
    <name evidence="1" type="ORF">TI39_contig363g00011</name>
</gene>
<dbReference type="EMBL" id="LAFY01000355">
    <property type="protein sequence ID" value="KJX99315.1"/>
    <property type="molecule type" value="Genomic_DNA"/>
</dbReference>
<comment type="caution">
    <text evidence="1">The sequence shown here is derived from an EMBL/GenBank/DDBJ whole genome shotgun (WGS) entry which is preliminary data.</text>
</comment>
<evidence type="ECO:0000313" key="2">
    <source>
        <dbReference type="Proteomes" id="UP000033647"/>
    </source>
</evidence>
<dbReference type="OrthoDB" id="3800738at2759"/>
<keyword evidence="2" id="KW-1185">Reference proteome</keyword>
<sequence>MSEYSATERVLAIPELLENVLLQLGSSDDASWKQLFVVQRVSSTFDAVIKSSTQLRRAMHLERRRQSLATIPTPILPPDAVSTLQNGMDAARPACLARYQQFFYSLEKIIYPFWCNLRISSGPKGTVILHLNVSLFWSEELAGSGTVSARVPSTLDGSNPVEKLNSWRNLLVPYDPLHPVEVHCCGSKIIDTCGAKSTLGELADEAIRAGRGHLKGVKQMLYHQ</sequence>
<evidence type="ECO:0000313" key="1">
    <source>
        <dbReference type="EMBL" id="KJX99315.1"/>
    </source>
</evidence>
<protein>
    <submittedName>
        <fullName evidence="1">Uncharacterized protein</fullName>
    </submittedName>
</protein>
<dbReference type="AlphaFoldDB" id="A0A0F4GSX7"/>
<reference evidence="1 2" key="1">
    <citation type="submission" date="2015-03" db="EMBL/GenBank/DDBJ databases">
        <title>RNA-seq based gene annotation and comparative genomics of four Zymoseptoria species reveal species-specific pathogenicity related genes and transposable element activity.</title>
        <authorList>
            <person name="Grandaubert J."/>
            <person name="Bhattacharyya A."/>
            <person name="Stukenbrock E.H."/>
        </authorList>
    </citation>
    <scope>NUCLEOTIDE SEQUENCE [LARGE SCALE GENOMIC DNA]</scope>
    <source>
        <strain evidence="1 2">Zb18110</strain>
    </source>
</reference>
<proteinExistence type="predicted"/>
<dbReference type="Proteomes" id="UP000033647">
    <property type="component" value="Unassembled WGS sequence"/>
</dbReference>
<name>A0A0F4GSX7_9PEZI</name>
<accession>A0A0F4GSX7</accession>